<reference evidence="2" key="2">
    <citation type="submission" date="2020-09" db="EMBL/GenBank/DDBJ databases">
        <authorList>
            <person name="Sun Q."/>
            <person name="Zhou Y."/>
        </authorList>
    </citation>
    <scope>NUCLEOTIDE SEQUENCE</scope>
    <source>
        <strain evidence="2">CGMCC 4.5737</strain>
    </source>
</reference>
<protein>
    <submittedName>
        <fullName evidence="2">Uncharacterized protein</fullName>
    </submittedName>
</protein>
<name>A0A8J3CIW7_9PSEU</name>
<accession>A0A8J3CIW7</accession>
<dbReference type="Proteomes" id="UP000637578">
    <property type="component" value="Unassembled WGS sequence"/>
</dbReference>
<keyword evidence="3" id="KW-1185">Reference proteome</keyword>
<sequence>MAALTTSSGVAASSDTQHWTKVALPRPRQFLPQDRVGGHEHGLDLVDRLGVGLVTTDALASLNIRIRNAAG</sequence>
<reference evidence="2" key="1">
    <citation type="journal article" date="2014" name="Int. J. Syst. Evol. Microbiol.">
        <title>Complete genome sequence of Corynebacterium casei LMG S-19264T (=DSM 44701T), isolated from a smear-ripened cheese.</title>
        <authorList>
            <consortium name="US DOE Joint Genome Institute (JGI-PGF)"/>
            <person name="Walter F."/>
            <person name="Albersmeier A."/>
            <person name="Kalinowski J."/>
            <person name="Ruckert C."/>
        </authorList>
    </citation>
    <scope>NUCLEOTIDE SEQUENCE</scope>
    <source>
        <strain evidence="2">CGMCC 4.5737</strain>
    </source>
</reference>
<dbReference type="EMBL" id="BMMK01000065">
    <property type="protein sequence ID" value="GGM83896.1"/>
    <property type="molecule type" value="Genomic_DNA"/>
</dbReference>
<gene>
    <name evidence="2" type="ORF">GCM10012275_63150</name>
</gene>
<evidence type="ECO:0000256" key="1">
    <source>
        <dbReference type="SAM" id="MobiDB-lite"/>
    </source>
</evidence>
<evidence type="ECO:0000313" key="3">
    <source>
        <dbReference type="Proteomes" id="UP000637578"/>
    </source>
</evidence>
<evidence type="ECO:0000313" key="2">
    <source>
        <dbReference type="EMBL" id="GGM83896.1"/>
    </source>
</evidence>
<dbReference type="AlphaFoldDB" id="A0A8J3CIW7"/>
<dbReference type="RefSeq" id="WP_189062099.1">
    <property type="nucleotide sequence ID" value="NZ_BMMK01000065.1"/>
</dbReference>
<comment type="caution">
    <text evidence="2">The sequence shown here is derived from an EMBL/GenBank/DDBJ whole genome shotgun (WGS) entry which is preliminary data.</text>
</comment>
<feature type="compositionally biased region" description="Polar residues" evidence="1">
    <location>
        <begin position="1"/>
        <end position="19"/>
    </location>
</feature>
<feature type="region of interest" description="Disordered" evidence="1">
    <location>
        <begin position="1"/>
        <end position="37"/>
    </location>
</feature>
<organism evidence="2 3">
    <name type="scientific">Longimycelium tulufanense</name>
    <dbReference type="NCBI Taxonomy" id="907463"/>
    <lineage>
        <taxon>Bacteria</taxon>
        <taxon>Bacillati</taxon>
        <taxon>Actinomycetota</taxon>
        <taxon>Actinomycetes</taxon>
        <taxon>Pseudonocardiales</taxon>
        <taxon>Pseudonocardiaceae</taxon>
        <taxon>Longimycelium</taxon>
    </lineage>
</organism>
<proteinExistence type="predicted"/>